<dbReference type="PANTHER" id="PTHR45527:SF3">
    <property type="entry name" value="SIDEROPHORE SYNTHETASE (EUROFUNG)"/>
    <property type="match status" value="1"/>
</dbReference>
<dbReference type="GO" id="GO:0016874">
    <property type="term" value="F:ligase activity"/>
    <property type="evidence" value="ECO:0007669"/>
    <property type="project" value="UniProtKB-KW"/>
</dbReference>
<protein>
    <recommendedName>
        <fullName evidence="4">Carrier domain-containing protein</fullName>
    </recommendedName>
</protein>
<dbReference type="InterPro" id="IPR006162">
    <property type="entry name" value="Ppantetheine_attach_site"/>
</dbReference>
<dbReference type="InterPro" id="IPR020845">
    <property type="entry name" value="AMP-binding_CS"/>
</dbReference>
<proteinExistence type="predicted"/>
<evidence type="ECO:0000313" key="5">
    <source>
        <dbReference type="EMBL" id="KJZ75846.1"/>
    </source>
</evidence>
<keyword evidence="2" id="KW-0597">Phosphoprotein</keyword>
<dbReference type="GO" id="GO:0043041">
    <property type="term" value="P:amino acid activation for nonribosomal peptide biosynthetic process"/>
    <property type="evidence" value="ECO:0007669"/>
    <property type="project" value="TreeGrafter"/>
</dbReference>
<dbReference type="SUPFAM" id="SSF56801">
    <property type="entry name" value="Acetyl-CoA synthetase-like"/>
    <property type="match status" value="1"/>
</dbReference>
<dbReference type="InterPro" id="IPR036736">
    <property type="entry name" value="ACP-like_sf"/>
</dbReference>
<evidence type="ECO:0000256" key="2">
    <source>
        <dbReference type="ARBA" id="ARBA00022553"/>
    </source>
</evidence>
<dbReference type="PANTHER" id="PTHR45527">
    <property type="entry name" value="NONRIBOSOMAL PEPTIDE SYNTHETASE"/>
    <property type="match status" value="1"/>
</dbReference>
<dbReference type="PROSITE" id="PS00012">
    <property type="entry name" value="PHOSPHOPANTETHEINE"/>
    <property type="match status" value="1"/>
</dbReference>
<dbReference type="SUPFAM" id="SSF47336">
    <property type="entry name" value="ACP-like"/>
    <property type="match status" value="1"/>
</dbReference>
<keyword evidence="6" id="KW-1185">Reference proteome</keyword>
<dbReference type="Gene3D" id="1.10.1200.10">
    <property type="entry name" value="ACP-like"/>
    <property type="match status" value="1"/>
</dbReference>
<dbReference type="InterPro" id="IPR045851">
    <property type="entry name" value="AMP-bd_C_sf"/>
</dbReference>
<dbReference type="GO" id="GO:0005737">
    <property type="term" value="C:cytoplasm"/>
    <property type="evidence" value="ECO:0007669"/>
    <property type="project" value="TreeGrafter"/>
</dbReference>
<dbReference type="Pfam" id="PF00550">
    <property type="entry name" value="PP-binding"/>
    <property type="match status" value="1"/>
</dbReference>
<evidence type="ECO:0000259" key="4">
    <source>
        <dbReference type="PROSITE" id="PS50075"/>
    </source>
</evidence>
<organism evidence="5 6">
    <name type="scientific">Hirsutella minnesotensis 3608</name>
    <dbReference type="NCBI Taxonomy" id="1043627"/>
    <lineage>
        <taxon>Eukaryota</taxon>
        <taxon>Fungi</taxon>
        <taxon>Dikarya</taxon>
        <taxon>Ascomycota</taxon>
        <taxon>Pezizomycotina</taxon>
        <taxon>Sordariomycetes</taxon>
        <taxon>Hypocreomycetidae</taxon>
        <taxon>Hypocreales</taxon>
        <taxon>Ophiocordycipitaceae</taxon>
        <taxon>Hirsutella</taxon>
    </lineage>
</organism>
<dbReference type="EMBL" id="KQ030514">
    <property type="protein sequence ID" value="KJZ75846.1"/>
    <property type="molecule type" value="Genomic_DNA"/>
</dbReference>
<dbReference type="CDD" id="cd05918">
    <property type="entry name" value="A_NRPS_SidN3_like"/>
    <property type="match status" value="1"/>
</dbReference>
<dbReference type="GO" id="GO:0044550">
    <property type="term" value="P:secondary metabolite biosynthetic process"/>
    <property type="evidence" value="ECO:0007669"/>
    <property type="project" value="TreeGrafter"/>
</dbReference>
<dbReference type="Gene3D" id="3.40.50.12780">
    <property type="entry name" value="N-terminal domain of ligase-like"/>
    <property type="match status" value="1"/>
</dbReference>
<dbReference type="AlphaFoldDB" id="A0A0F7ZL06"/>
<dbReference type="InterPro" id="IPR009081">
    <property type="entry name" value="PP-bd_ACP"/>
</dbReference>
<reference evidence="5 6" key="1">
    <citation type="journal article" date="2014" name="Genome Biol. Evol.">
        <title>Comparative genomics and transcriptomics analyses reveal divergent lifestyle features of nematode endoparasitic fungus Hirsutella minnesotensis.</title>
        <authorList>
            <person name="Lai Y."/>
            <person name="Liu K."/>
            <person name="Zhang X."/>
            <person name="Zhang X."/>
            <person name="Li K."/>
            <person name="Wang N."/>
            <person name="Shu C."/>
            <person name="Wu Y."/>
            <person name="Wang C."/>
            <person name="Bushley K.E."/>
            <person name="Xiang M."/>
            <person name="Liu X."/>
        </authorList>
    </citation>
    <scope>NUCLEOTIDE SEQUENCE [LARGE SCALE GENOMIC DNA]</scope>
    <source>
        <strain evidence="5 6">3608</strain>
    </source>
</reference>
<dbReference type="Proteomes" id="UP000054481">
    <property type="component" value="Unassembled WGS sequence"/>
</dbReference>
<evidence type="ECO:0000313" key="6">
    <source>
        <dbReference type="Proteomes" id="UP000054481"/>
    </source>
</evidence>
<accession>A0A0F7ZL06</accession>
<name>A0A0F7ZL06_9HYPO</name>
<dbReference type="Pfam" id="PF00501">
    <property type="entry name" value="AMP-binding"/>
    <property type="match status" value="1"/>
</dbReference>
<dbReference type="PROSITE" id="PS50075">
    <property type="entry name" value="CARRIER"/>
    <property type="match status" value="1"/>
</dbReference>
<dbReference type="OrthoDB" id="4895341at2759"/>
<dbReference type="PROSITE" id="PS00455">
    <property type="entry name" value="AMP_BINDING"/>
    <property type="match status" value="1"/>
</dbReference>
<dbReference type="Gene3D" id="3.30.300.30">
    <property type="match status" value="1"/>
</dbReference>
<dbReference type="FunFam" id="1.10.1200.10:FF:000005">
    <property type="entry name" value="Nonribosomal peptide synthetase 1"/>
    <property type="match status" value="1"/>
</dbReference>
<keyword evidence="1" id="KW-0596">Phosphopantetheine</keyword>
<feature type="domain" description="Carrier" evidence="4">
    <location>
        <begin position="525"/>
        <end position="598"/>
    </location>
</feature>
<dbReference type="InterPro" id="IPR000873">
    <property type="entry name" value="AMP-dep_synth/lig_dom"/>
</dbReference>
<dbReference type="GO" id="GO:0031177">
    <property type="term" value="F:phosphopantetheine binding"/>
    <property type="evidence" value="ECO:0007669"/>
    <property type="project" value="TreeGrafter"/>
</dbReference>
<evidence type="ECO:0000256" key="1">
    <source>
        <dbReference type="ARBA" id="ARBA00022450"/>
    </source>
</evidence>
<sequence>MGGAWYQQLEQMSLQLAQKLLHMGVGPGSIVPLCFEKSMWMPVAALAVMRTGGASAAVDTTQPEERIQSIVRQVFAGATRSKVLLSSVANHQLAQRLGADEHFNVGYEQVVGLAIERSLTLPVVDPSEVLYVVFTSGSTGTPKGVVISHRNFYSACFYQTRAMGLHSGSRAFDFSSYAFDISWCTILKCLGAGGCLCIPSAAEREDDLGGCLARYRVSIVSLVTSIARSVEPRSALSNLSTLVIGGEAAVASDADLVGEGTRVIVGYGPAECTPSSAFMDLTETRRAGIGRGSGVCTWVVDVENPTALAPVGAVGELWLEGPLVGQGYLNAPERTASAFIQDPAWLVRGPSNGKQPGRRGRVYRTGDLVRYREDGSLLIVGRKDTQIKIRGQRVELGEVEFHISQAIATTWTAGVPMAKVQVVAEAIQPRGLPSKMLVAFVAIEGPHDTDLYDYKAKVREATAGVTERLAKALPVFMVPSICIPLPSIPVLLTGKADRRRLQEMGSSLSAHDIRELSRAGKQRRIPQTEAERAMQALWADVLKLDPESISADDSFFRVGGDSIGAMRLVAKARSKGFTLTVRDVFQSPILSDLAVVGG</sequence>
<evidence type="ECO:0000256" key="3">
    <source>
        <dbReference type="ARBA" id="ARBA00022598"/>
    </source>
</evidence>
<gene>
    <name evidence="5" type="ORF">HIM_04670</name>
</gene>
<keyword evidence="3" id="KW-0436">Ligase</keyword>
<dbReference type="InterPro" id="IPR042099">
    <property type="entry name" value="ANL_N_sf"/>
</dbReference>